<dbReference type="PANTHER" id="PTHR33933:SF3">
    <property type="entry name" value="PROTEIN ADENYLYLTRANSFERASE MJ0604-RELATED"/>
    <property type="match status" value="1"/>
</dbReference>
<keyword evidence="3" id="KW-1185">Reference proteome</keyword>
<accession>A0A133U2S4</accession>
<dbReference type="InterPro" id="IPR043519">
    <property type="entry name" value="NT_sf"/>
</dbReference>
<dbReference type="Gene3D" id="3.30.460.10">
    <property type="entry name" value="Beta Polymerase, domain 2"/>
    <property type="match status" value="1"/>
</dbReference>
<comment type="caution">
    <text evidence="2">The sequence shown here is derived from an EMBL/GenBank/DDBJ whole genome shotgun (WGS) entry which is preliminary data.</text>
</comment>
<dbReference type="EMBL" id="LHXJ01000158">
    <property type="protein sequence ID" value="KXA88483.1"/>
    <property type="molecule type" value="Genomic_DNA"/>
</dbReference>
<evidence type="ECO:0000313" key="3">
    <source>
        <dbReference type="Proteomes" id="UP000070163"/>
    </source>
</evidence>
<name>A0A133U2S4_9EURY</name>
<evidence type="ECO:0000259" key="1">
    <source>
        <dbReference type="Pfam" id="PF18765"/>
    </source>
</evidence>
<protein>
    <recommendedName>
        <fullName evidence="1">Polymerase beta nucleotidyltransferase domain-containing protein</fullName>
    </recommendedName>
</protein>
<dbReference type="Pfam" id="PF18765">
    <property type="entry name" value="Polbeta"/>
    <property type="match status" value="1"/>
</dbReference>
<dbReference type="Proteomes" id="UP000070163">
    <property type="component" value="Unassembled WGS sequence"/>
</dbReference>
<dbReference type="CDD" id="cd05403">
    <property type="entry name" value="NT_KNTase_like"/>
    <property type="match status" value="1"/>
</dbReference>
<dbReference type="InterPro" id="IPR052548">
    <property type="entry name" value="Type_VII_TA_antitoxin"/>
</dbReference>
<sequence>MGKVATALILEEGGLAISRVVLFGSVAKGEVREDSDIDLLVVLKSGDRHEWRRKLSSALMPVIYRLGRYISLKTFTEKEVREISEKGSAFMQEVFEDGIELYPRGGSSSSSPKS</sequence>
<dbReference type="AlphaFoldDB" id="A0A133U2S4"/>
<reference evidence="2 3" key="1">
    <citation type="journal article" date="2016" name="Sci. Rep.">
        <title>Metabolic traits of an uncultured archaeal lineage -MSBL1- from brine pools of the Red Sea.</title>
        <authorList>
            <person name="Mwirichia R."/>
            <person name="Alam I."/>
            <person name="Rashid M."/>
            <person name="Vinu M."/>
            <person name="Ba-Alawi W."/>
            <person name="Anthony Kamau A."/>
            <person name="Kamanda Ngugi D."/>
            <person name="Goker M."/>
            <person name="Klenk H.P."/>
            <person name="Bajic V."/>
            <person name="Stingl U."/>
        </authorList>
    </citation>
    <scope>NUCLEOTIDE SEQUENCE [LARGE SCALE GENOMIC DNA]</scope>
    <source>
        <strain evidence="2">SCGC-AAA259A05</strain>
    </source>
</reference>
<feature type="domain" description="Polymerase beta nucleotidyltransferase" evidence="1">
    <location>
        <begin position="16"/>
        <end position="103"/>
    </location>
</feature>
<organism evidence="2 3">
    <name type="scientific">candidate division MSBL1 archaeon SCGC-AAA259A05</name>
    <dbReference type="NCBI Taxonomy" id="1698259"/>
    <lineage>
        <taxon>Archaea</taxon>
        <taxon>Methanobacteriati</taxon>
        <taxon>Methanobacteriota</taxon>
        <taxon>candidate division MSBL1</taxon>
    </lineage>
</organism>
<dbReference type="PANTHER" id="PTHR33933">
    <property type="entry name" value="NUCLEOTIDYLTRANSFERASE"/>
    <property type="match status" value="1"/>
</dbReference>
<evidence type="ECO:0000313" key="2">
    <source>
        <dbReference type="EMBL" id="KXA88483.1"/>
    </source>
</evidence>
<gene>
    <name evidence="2" type="ORF">AKJ57_06880</name>
</gene>
<proteinExistence type="predicted"/>
<dbReference type="InterPro" id="IPR041633">
    <property type="entry name" value="Polbeta"/>
</dbReference>
<dbReference type="SUPFAM" id="SSF81301">
    <property type="entry name" value="Nucleotidyltransferase"/>
    <property type="match status" value="1"/>
</dbReference>